<dbReference type="GO" id="GO:0000155">
    <property type="term" value="F:phosphorelay sensor kinase activity"/>
    <property type="evidence" value="ECO:0007669"/>
    <property type="project" value="InterPro"/>
</dbReference>
<evidence type="ECO:0000256" key="2">
    <source>
        <dbReference type="ARBA" id="ARBA00012438"/>
    </source>
</evidence>
<evidence type="ECO:0000256" key="7">
    <source>
        <dbReference type="SAM" id="Coils"/>
    </source>
</evidence>
<dbReference type="PRINTS" id="PR00344">
    <property type="entry name" value="BCTRLSENSOR"/>
</dbReference>
<dbReference type="InterPro" id="IPR003661">
    <property type="entry name" value="HisK_dim/P_dom"/>
</dbReference>
<dbReference type="EC" id="2.7.13.3" evidence="2"/>
<keyword evidence="6" id="KW-0902">Two-component regulatory system</keyword>
<gene>
    <name evidence="9" type="ORF">HNQ61_004484</name>
</gene>
<evidence type="ECO:0000259" key="8">
    <source>
        <dbReference type="PROSITE" id="PS50109"/>
    </source>
</evidence>
<feature type="domain" description="Histidine kinase" evidence="8">
    <location>
        <begin position="522"/>
        <end position="753"/>
    </location>
</feature>
<keyword evidence="5" id="KW-0418">Kinase</keyword>
<organism evidence="9 10">
    <name type="scientific">Longimicrobium terrae</name>
    <dbReference type="NCBI Taxonomy" id="1639882"/>
    <lineage>
        <taxon>Bacteria</taxon>
        <taxon>Pseudomonadati</taxon>
        <taxon>Gemmatimonadota</taxon>
        <taxon>Longimicrobiia</taxon>
        <taxon>Longimicrobiales</taxon>
        <taxon>Longimicrobiaceae</taxon>
        <taxon>Longimicrobium</taxon>
    </lineage>
</organism>
<dbReference type="Pfam" id="PF13185">
    <property type="entry name" value="GAF_2"/>
    <property type="match status" value="2"/>
</dbReference>
<dbReference type="Gene3D" id="3.30.450.20">
    <property type="entry name" value="PAS domain"/>
    <property type="match status" value="1"/>
</dbReference>
<keyword evidence="3" id="KW-0597">Phosphoprotein</keyword>
<reference evidence="9 10" key="1">
    <citation type="submission" date="2020-08" db="EMBL/GenBank/DDBJ databases">
        <title>Genomic Encyclopedia of Type Strains, Phase IV (KMG-IV): sequencing the most valuable type-strain genomes for metagenomic binning, comparative biology and taxonomic classification.</title>
        <authorList>
            <person name="Goeker M."/>
        </authorList>
    </citation>
    <scope>NUCLEOTIDE SEQUENCE [LARGE SCALE GENOMIC DNA]</scope>
    <source>
        <strain evidence="9 10">DSM 29007</strain>
    </source>
</reference>
<evidence type="ECO:0000256" key="4">
    <source>
        <dbReference type="ARBA" id="ARBA00022679"/>
    </source>
</evidence>
<keyword evidence="10" id="KW-1185">Reference proteome</keyword>
<dbReference type="CDD" id="cd00130">
    <property type="entry name" value="PAS"/>
    <property type="match status" value="1"/>
</dbReference>
<dbReference type="PROSITE" id="PS50109">
    <property type="entry name" value="HIS_KIN"/>
    <property type="match status" value="1"/>
</dbReference>
<evidence type="ECO:0000256" key="6">
    <source>
        <dbReference type="ARBA" id="ARBA00023012"/>
    </source>
</evidence>
<dbReference type="InterPro" id="IPR003594">
    <property type="entry name" value="HATPase_dom"/>
</dbReference>
<accession>A0A841H496</accession>
<protein>
    <recommendedName>
        <fullName evidence="2">histidine kinase</fullName>
        <ecNumber evidence="2">2.7.13.3</ecNumber>
    </recommendedName>
</protein>
<dbReference type="Gene3D" id="3.30.565.10">
    <property type="entry name" value="Histidine kinase-like ATPase, C-terminal domain"/>
    <property type="match status" value="1"/>
</dbReference>
<dbReference type="CDD" id="cd16922">
    <property type="entry name" value="HATPase_EvgS-ArcB-TorS-like"/>
    <property type="match status" value="1"/>
</dbReference>
<dbReference type="Pfam" id="PF00512">
    <property type="entry name" value="HisKA"/>
    <property type="match status" value="1"/>
</dbReference>
<dbReference type="SMART" id="SM00091">
    <property type="entry name" value="PAS"/>
    <property type="match status" value="1"/>
</dbReference>
<dbReference type="CDD" id="cd00082">
    <property type="entry name" value="HisKA"/>
    <property type="match status" value="1"/>
</dbReference>
<evidence type="ECO:0000313" key="10">
    <source>
        <dbReference type="Proteomes" id="UP000582837"/>
    </source>
</evidence>
<comment type="caution">
    <text evidence="9">The sequence shown here is derived from an EMBL/GenBank/DDBJ whole genome shotgun (WGS) entry which is preliminary data.</text>
</comment>
<dbReference type="SUPFAM" id="SSF55874">
    <property type="entry name" value="ATPase domain of HSP90 chaperone/DNA topoisomerase II/histidine kinase"/>
    <property type="match status" value="1"/>
</dbReference>
<dbReference type="InterPro" id="IPR050736">
    <property type="entry name" value="Sensor_HK_Regulatory"/>
</dbReference>
<proteinExistence type="predicted"/>
<evidence type="ECO:0000256" key="5">
    <source>
        <dbReference type="ARBA" id="ARBA00022777"/>
    </source>
</evidence>
<dbReference type="Pfam" id="PF02518">
    <property type="entry name" value="HATPase_c"/>
    <property type="match status" value="1"/>
</dbReference>
<dbReference type="NCBIfam" id="TIGR00229">
    <property type="entry name" value="sensory_box"/>
    <property type="match status" value="1"/>
</dbReference>
<dbReference type="InterPro" id="IPR036097">
    <property type="entry name" value="HisK_dim/P_sf"/>
</dbReference>
<feature type="coiled-coil region" evidence="7">
    <location>
        <begin position="921"/>
        <end position="948"/>
    </location>
</feature>
<dbReference type="InterPro" id="IPR029016">
    <property type="entry name" value="GAF-like_dom_sf"/>
</dbReference>
<dbReference type="SMART" id="SM00387">
    <property type="entry name" value="HATPase_c"/>
    <property type="match status" value="1"/>
</dbReference>
<evidence type="ECO:0000313" key="9">
    <source>
        <dbReference type="EMBL" id="MBB6072820.1"/>
    </source>
</evidence>
<dbReference type="SUPFAM" id="SSF55785">
    <property type="entry name" value="PYP-like sensor domain (PAS domain)"/>
    <property type="match status" value="1"/>
</dbReference>
<dbReference type="SMART" id="SM00388">
    <property type="entry name" value="HisKA"/>
    <property type="match status" value="1"/>
</dbReference>
<evidence type="ECO:0000256" key="3">
    <source>
        <dbReference type="ARBA" id="ARBA00022553"/>
    </source>
</evidence>
<dbReference type="InterPro" id="IPR036890">
    <property type="entry name" value="HATPase_C_sf"/>
</dbReference>
<dbReference type="EMBL" id="JACHIA010000018">
    <property type="protein sequence ID" value="MBB6072820.1"/>
    <property type="molecule type" value="Genomic_DNA"/>
</dbReference>
<dbReference type="Proteomes" id="UP000582837">
    <property type="component" value="Unassembled WGS sequence"/>
</dbReference>
<name>A0A841H496_9BACT</name>
<comment type="catalytic activity">
    <reaction evidence="1">
        <text>ATP + protein L-histidine = ADP + protein N-phospho-L-histidine.</text>
        <dbReference type="EC" id="2.7.13.3"/>
    </reaction>
</comment>
<sequence length="958" mass="102631">MSSSGADPVHDDFLPALPRDAGLAAALDGAGVGVVVAGADRRPLHLNRAAAELLGMGDGAPPGPVDAWIHPDDRAAESALHADLVAGVRDDYRTEVRWLRADGGILWVQMSVSRRGTAPFTTATAVVDVTGRRRAAEAAELDRARLAFLSHASEVLASSLDYDATLRAVARLATERLATWCIVSIGTVGERTRTVAHRDPERMRWAEEVTRLFPPDASSATARVFRTGRAEFHPHVGEELLARIARTPEHVDELRALGLTALIIVPIPAGGETAGVITLISAESGRAYTAADLELAEDLGRRAGNAIENARLLRDAERAADRARRLQAFATALNEASSTEQAAEVCVVHGMEALGADAGALGMLVDDGQAFQLLHMRGYPEGSSAQWARWPLSPGKPLSESVIQRTPVLLGSPARMEDAYPGSAAEFARAGTAGFISIPLVSGSRVLAALSFSFARAQEFDPGIETFVATLGGMAAQALERARSYDAERGERAAAEAAAEREREARAEAEAANRAKSEFLANMSHELRTPLNASLGYADLLEMELAGPLTEGQRGYLERIRVSNRHLLGLVEDVLDLSKLSAGRMAVEREPADAAGVIRAALTLVQPQADARRVAVHDRCDGCTFSYVGDEDRVRQVLVNLLSNAVKFTEPGGEVVVDAGTAEAPDAGARLAGSGPWTFFRVRDNGVGIAPEQLESVFLPFVQAETGRTRTHGGTGLGLTISREFARLMGGDLTLRSAPGQGAAFTLWLPARDPAAGAVPARGLARAGEALQADLDRVMRSYVGRMRDDPALPHADGLARVELEDHMAALLADMAQTLVVMEEADETPLESVLLRDGSEFQRMMSERHGEQRARLGWTAQALRREYQILGEEVNAAVQRGVADDALTVQSLGVLGRLLQRAEEIGQAGLREMAPASAPGIVERTRQTLDATRQTLDATRRTLDHVRRRRSARDDEQAE</sequence>
<dbReference type="RefSeq" id="WP_170035458.1">
    <property type="nucleotide sequence ID" value="NZ_JABDTL010000001.1"/>
</dbReference>
<dbReference type="PANTHER" id="PTHR43711">
    <property type="entry name" value="TWO-COMPONENT HISTIDINE KINASE"/>
    <property type="match status" value="1"/>
</dbReference>
<keyword evidence="4" id="KW-0808">Transferase</keyword>
<dbReference type="Gene3D" id="3.30.450.40">
    <property type="match status" value="2"/>
</dbReference>
<dbReference type="SUPFAM" id="SSF47384">
    <property type="entry name" value="Homodimeric domain of signal transducing histidine kinase"/>
    <property type="match status" value="1"/>
</dbReference>
<dbReference type="InterPro" id="IPR005467">
    <property type="entry name" value="His_kinase_dom"/>
</dbReference>
<dbReference type="InterPro" id="IPR003018">
    <property type="entry name" value="GAF"/>
</dbReference>
<dbReference type="PANTHER" id="PTHR43711:SF29">
    <property type="entry name" value="HISTIDINE KINASE"/>
    <property type="match status" value="1"/>
</dbReference>
<keyword evidence="7" id="KW-0175">Coiled coil</keyword>
<dbReference type="InterPro" id="IPR004358">
    <property type="entry name" value="Sig_transdc_His_kin-like_C"/>
</dbReference>
<dbReference type="SUPFAM" id="SSF55781">
    <property type="entry name" value="GAF domain-like"/>
    <property type="match status" value="2"/>
</dbReference>
<dbReference type="Gene3D" id="1.10.287.130">
    <property type="match status" value="1"/>
</dbReference>
<dbReference type="InterPro" id="IPR000014">
    <property type="entry name" value="PAS"/>
</dbReference>
<dbReference type="InterPro" id="IPR013655">
    <property type="entry name" value="PAS_fold_3"/>
</dbReference>
<dbReference type="Pfam" id="PF08447">
    <property type="entry name" value="PAS_3"/>
    <property type="match status" value="1"/>
</dbReference>
<dbReference type="SMART" id="SM00065">
    <property type="entry name" value="GAF"/>
    <property type="match status" value="2"/>
</dbReference>
<dbReference type="InterPro" id="IPR035965">
    <property type="entry name" value="PAS-like_dom_sf"/>
</dbReference>
<evidence type="ECO:0000256" key="1">
    <source>
        <dbReference type="ARBA" id="ARBA00000085"/>
    </source>
</evidence>
<dbReference type="AlphaFoldDB" id="A0A841H496"/>